<gene>
    <name evidence="1" type="primary">vioH</name>
</gene>
<keyword evidence="2" id="KW-0002">3D-structure</keyword>
<accession>A0A2S1TM86</accession>
<feature type="binding site" evidence="2">
    <location>
        <position position="168"/>
    </location>
    <ligand>
        <name>S-adenosyl-L-homocysteine</name>
        <dbReference type="ChEBI" id="CHEBI:57856"/>
    </ligand>
</feature>
<reference evidence="2" key="3">
    <citation type="journal article" date="2025" name="Nat. Commun.">
        <title>Molecular basis for azetidine-2-carboxylic acid biosynthesis.</title>
        <authorList>
            <person name="Klaubert T.J."/>
            <person name="Gellner J."/>
            <person name="Bernard C."/>
            <person name="Effert J."/>
            <person name="Lombard C."/>
            <person name="Kaila V.R.I."/>
            <person name="Bode H.B."/>
            <person name="Li Y."/>
            <person name="Groll M."/>
        </authorList>
    </citation>
    <scope>X-RAY CRYSTALLOGRAPHY (2.10 ANGSTROMS) OF 2-237 IN COMPLEX WITH S-ADENOSYL-L-HOMOCYSTEINE</scope>
</reference>
<accession>A0ACD6B920</accession>
<organism evidence="1">
    <name type="scientific">Cystobacter sp</name>
    <dbReference type="NCBI Taxonomy" id="1965334"/>
    <lineage>
        <taxon>Bacteria</taxon>
        <taxon>Pseudomonadati</taxon>
        <taxon>Myxococcota</taxon>
        <taxon>Myxococcia</taxon>
        <taxon>Myxococcales</taxon>
        <taxon>Cystobacterineae</taxon>
        <taxon>Archangiaceae</taxon>
        <taxon>Cystobacter</taxon>
    </lineage>
</organism>
<dbReference type="PDB" id="8RYG">
    <property type="method" value="X-ray"/>
    <property type="resolution" value="2.10 A"/>
    <property type="chains" value="A/B=2-237"/>
</dbReference>
<feature type="binding site" evidence="2">
    <location>
        <position position="71"/>
    </location>
    <ligand>
        <name>S-adenosyl-L-homocysteine</name>
        <dbReference type="ChEBI" id="CHEBI:57856"/>
    </ligand>
</feature>
<feature type="binding site" evidence="2">
    <location>
        <position position="127"/>
    </location>
    <ligand>
        <name>S-adenosyl-L-homocysteine</name>
        <dbReference type="ChEBI" id="CHEBI:57856"/>
    </ligand>
</feature>
<protein>
    <submittedName>
        <fullName evidence="1">Uncharacterized protein</fullName>
    </submittedName>
</protein>
<feature type="binding site" evidence="2">
    <location>
        <position position="101"/>
    </location>
    <ligand>
        <name>S-adenosyl-L-homocysteine</name>
        <dbReference type="ChEBI" id="CHEBI:57856"/>
    </ligand>
</feature>
<proteinExistence type="evidence at protein level"/>
<dbReference type="EMBL" id="MH108942">
    <property type="protein sequence ID" value="AWI62633.1"/>
    <property type="molecule type" value="Genomic_DNA"/>
</dbReference>
<evidence type="ECO:0000313" key="1">
    <source>
        <dbReference type="EMBL" id="AWI62633.1"/>
    </source>
</evidence>
<feature type="binding site" evidence="2">
    <location>
        <position position="154"/>
    </location>
    <ligand>
        <name>S-adenosyl-L-homocysteine</name>
        <dbReference type="ChEBI" id="CHEBI:57856"/>
    </ligand>
</feature>
<reference evidence="1" key="2">
    <citation type="submission" date="2018-03" db="EMBL/GenBank/DDBJ databases">
        <authorList>
            <person name="Yan F."/>
            <person name="Auerbach D."/>
            <person name="Chai Y."/>
            <person name="Keller L."/>
            <person name="Tu Q."/>
            <person name="Huettel S."/>
            <person name="Glemser A."/>
            <person name="Zhang Y."/>
            <person name="Mueller R."/>
        </authorList>
    </citation>
    <scope>NUCLEOTIDE SEQUENCE</scope>
    <source>
        <strain evidence="1">Cb vi35</strain>
    </source>
</reference>
<feature type="binding site" evidence="2">
    <location>
        <position position="131"/>
    </location>
    <ligand>
        <name>S-adenosyl-L-homocysteine</name>
        <dbReference type="ChEBI" id="CHEBI:57856"/>
    </ligand>
</feature>
<sequence length="237" mass="27049">MSTLDFYAQGQGDRLIDPARFPAEIKAFLEGERVLLDSVAEHVELLVEVGSMHGQHLGWAIARGKHYIGVDPVPRYIEQGRRTLREQGLPAERFRFIEGGAEELHQLLPRHALAVPPSRCLLFFPFNSFGNMRDPERVLESLSMTGLPFLISSYATTERATQARAAYYAQCQYEWLESACDERGVRFRAPEGFDAMAYHVEYLEPRMRRYGLEVRPIPFADVGVAWCAGPMFEPWRP</sequence>
<reference evidence="1" key="1">
    <citation type="journal article" date="2018" name="Angew. Chem. Int. Ed. Engl.">
        <title>Biosynthesis and Heterologous Production of Vioprolides: Rational Biosynthetic Engineering and Unprecedented 4-Methylazetidinecarboxylic Acid Formation.</title>
        <authorList>
            <person name="Yan F."/>
            <person name="Auerbach D."/>
            <person name="Chai Y."/>
            <person name="Keller L."/>
            <person name="Tu Q."/>
            <person name="Huttel S."/>
            <person name="Glemser A."/>
            <person name="Grab H.A."/>
            <person name="Bach T."/>
            <person name="Zhang Y."/>
            <person name="Muller R."/>
        </authorList>
    </citation>
    <scope>NUCLEOTIDE SEQUENCE</scope>
    <source>
        <strain evidence="1">Cb vi35</strain>
    </source>
</reference>
<evidence type="ECO:0007829" key="2">
    <source>
        <dbReference type="PDB" id="8RYG"/>
    </source>
</evidence>
<name>A0ACD6B920_9BACT</name>
<feature type="binding site" evidence="2">
    <location>
        <position position="102"/>
    </location>
    <ligand>
        <name>S-adenosyl-L-homocysteine</name>
        <dbReference type="ChEBI" id="CHEBI:57856"/>
    </ligand>
</feature>